<gene>
    <name evidence="5" type="ORF">HOLleu_23256</name>
</gene>
<dbReference type="InterPro" id="IPR000436">
    <property type="entry name" value="Sushi_SCR_CCP_dom"/>
</dbReference>
<dbReference type="AlphaFoldDB" id="A0A9Q1BUQ4"/>
<comment type="caution">
    <text evidence="5">The sequence shown here is derived from an EMBL/GenBank/DDBJ whole genome shotgun (WGS) entry which is preliminary data.</text>
</comment>
<dbReference type="PROSITE" id="PS50923">
    <property type="entry name" value="SUSHI"/>
    <property type="match status" value="1"/>
</dbReference>
<evidence type="ECO:0000256" key="2">
    <source>
        <dbReference type="PROSITE-ProRule" id="PRU00302"/>
    </source>
</evidence>
<dbReference type="InterPro" id="IPR035976">
    <property type="entry name" value="Sushi/SCR/CCP_sf"/>
</dbReference>
<proteinExistence type="predicted"/>
<keyword evidence="1" id="KW-1015">Disulfide bond</keyword>
<evidence type="ECO:0000256" key="3">
    <source>
        <dbReference type="SAM" id="Phobius"/>
    </source>
</evidence>
<feature type="transmembrane region" description="Helical" evidence="3">
    <location>
        <begin position="112"/>
        <end position="130"/>
    </location>
</feature>
<dbReference type="EMBL" id="JAIZAY010000011">
    <property type="protein sequence ID" value="KAJ8033115.1"/>
    <property type="molecule type" value="Genomic_DNA"/>
</dbReference>
<sequence length="132" mass="14962">MTTCSLFPVSVVYCELVATPLNGFVDASTKTTMFFCSKGYQLHGEEVINCNNTLKQWDGPTDPLCLKTNCKFVCPFLFLMIRRKYVYSELLNKYRSVLFYSSALLDSFANNLPYVILCVSVSGLLVILLLRE</sequence>
<evidence type="ECO:0000256" key="1">
    <source>
        <dbReference type="ARBA" id="ARBA00023157"/>
    </source>
</evidence>
<protein>
    <recommendedName>
        <fullName evidence="4">Sushi domain-containing protein</fullName>
    </recommendedName>
</protein>
<organism evidence="5 6">
    <name type="scientific">Holothuria leucospilota</name>
    <name type="common">Black long sea cucumber</name>
    <name type="synonym">Mertensiothuria leucospilota</name>
    <dbReference type="NCBI Taxonomy" id="206669"/>
    <lineage>
        <taxon>Eukaryota</taxon>
        <taxon>Metazoa</taxon>
        <taxon>Echinodermata</taxon>
        <taxon>Eleutherozoa</taxon>
        <taxon>Echinozoa</taxon>
        <taxon>Holothuroidea</taxon>
        <taxon>Aspidochirotacea</taxon>
        <taxon>Aspidochirotida</taxon>
        <taxon>Holothuriidae</taxon>
        <taxon>Holothuria</taxon>
    </lineage>
</organism>
<evidence type="ECO:0000313" key="6">
    <source>
        <dbReference type="Proteomes" id="UP001152320"/>
    </source>
</evidence>
<reference evidence="5" key="1">
    <citation type="submission" date="2021-10" db="EMBL/GenBank/DDBJ databases">
        <title>Tropical sea cucumber genome reveals ecological adaptation and Cuvierian tubules defense mechanism.</title>
        <authorList>
            <person name="Chen T."/>
        </authorList>
    </citation>
    <scope>NUCLEOTIDE SEQUENCE</scope>
    <source>
        <strain evidence="5">Nanhai2018</strain>
        <tissue evidence="5">Muscle</tissue>
    </source>
</reference>
<keyword evidence="3" id="KW-0812">Transmembrane</keyword>
<keyword evidence="6" id="KW-1185">Reference proteome</keyword>
<keyword evidence="3" id="KW-0472">Membrane</keyword>
<dbReference type="SUPFAM" id="SSF57535">
    <property type="entry name" value="Complement control module/SCR domain"/>
    <property type="match status" value="1"/>
</dbReference>
<evidence type="ECO:0000313" key="5">
    <source>
        <dbReference type="EMBL" id="KAJ8033115.1"/>
    </source>
</evidence>
<dbReference type="Pfam" id="PF00084">
    <property type="entry name" value="Sushi"/>
    <property type="match status" value="1"/>
</dbReference>
<keyword evidence="2" id="KW-0768">Sushi</keyword>
<comment type="caution">
    <text evidence="2">Lacks conserved residue(s) required for the propagation of feature annotation.</text>
</comment>
<keyword evidence="3" id="KW-1133">Transmembrane helix</keyword>
<accession>A0A9Q1BUQ4</accession>
<name>A0A9Q1BUQ4_HOLLE</name>
<dbReference type="Proteomes" id="UP001152320">
    <property type="component" value="Chromosome 11"/>
</dbReference>
<dbReference type="SMART" id="SM00032">
    <property type="entry name" value="CCP"/>
    <property type="match status" value="1"/>
</dbReference>
<dbReference type="Gene3D" id="2.10.70.10">
    <property type="entry name" value="Complement Module, domain 1"/>
    <property type="match status" value="1"/>
</dbReference>
<feature type="domain" description="Sushi" evidence="4">
    <location>
        <begin position="2"/>
        <end position="67"/>
    </location>
</feature>
<evidence type="ECO:0000259" key="4">
    <source>
        <dbReference type="PROSITE" id="PS50923"/>
    </source>
</evidence>